<dbReference type="EMBL" id="BGZK01000379">
    <property type="protein sequence ID" value="GBP40281.1"/>
    <property type="molecule type" value="Genomic_DNA"/>
</dbReference>
<evidence type="ECO:0008006" key="4">
    <source>
        <dbReference type="Google" id="ProtNLM"/>
    </source>
</evidence>
<evidence type="ECO:0000256" key="1">
    <source>
        <dbReference type="SAM" id="SignalP"/>
    </source>
</evidence>
<organism evidence="2 3">
    <name type="scientific">Eumeta variegata</name>
    <name type="common">Bagworm moth</name>
    <name type="synonym">Eumeta japonica</name>
    <dbReference type="NCBI Taxonomy" id="151549"/>
    <lineage>
        <taxon>Eukaryota</taxon>
        <taxon>Metazoa</taxon>
        <taxon>Ecdysozoa</taxon>
        <taxon>Arthropoda</taxon>
        <taxon>Hexapoda</taxon>
        <taxon>Insecta</taxon>
        <taxon>Pterygota</taxon>
        <taxon>Neoptera</taxon>
        <taxon>Endopterygota</taxon>
        <taxon>Lepidoptera</taxon>
        <taxon>Glossata</taxon>
        <taxon>Ditrysia</taxon>
        <taxon>Tineoidea</taxon>
        <taxon>Psychidae</taxon>
        <taxon>Oiketicinae</taxon>
        <taxon>Eumeta</taxon>
    </lineage>
</organism>
<evidence type="ECO:0000313" key="3">
    <source>
        <dbReference type="Proteomes" id="UP000299102"/>
    </source>
</evidence>
<accession>A0A4C1VNP1</accession>
<feature type="signal peptide" evidence="1">
    <location>
        <begin position="1"/>
        <end position="30"/>
    </location>
</feature>
<dbReference type="Proteomes" id="UP000299102">
    <property type="component" value="Unassembled WGS sequence"/>
</dbReference>
<sequence>MGGGSLGLRGAVGLAPVLGAVLAVTSCVEAETRFRVDLTGAVRSESVGPRRGGLCIVCTGCVTVFGLAVQTDDCAVGHVAPSSDDELAWRLFLFYSSSLVMLRGSRRGSDGHSRLVFNYVLRRFVSYFGQRFG</sequence>
<feature type="chain" id="PRO_5020030101" description="Secreted protein" evidence="1">
    <location>
        <begin position="31"/>
        <end position="133"/>
    </location>
</feature>
<comment type="caution">
    <text evidence="2">The sequence shown here is derived from an EMBL/GenBank/DDBJ whole genome shotgun (WGS) entry which is preliminary data.</text>
</comment>
<keyword evidence="1" id="KW-0732">Signal</keyword>
<name>A0A4C1VNP1_EUMVA</name>
<evidence type="ECO:0000313" key="2">
    <source>
        <dbReference type="EMBL" id="GBP40281.1"/>
    </source>
</evidence>
<proteinExistence type="predicted"/>
<keyword evidence="3" id="KW-1185">Reference proteome</keyword>
<protein>
    <recommendedName>
        <fullName evidence="4">Secreted protein</fullName>
    </recommendedName>
</protein>
<reference evidence="2 3" key="1">
    <citation type="journal article" date="2019" name="Commun. Biol.">
        <title>The bagworm genome reveals a unique fibroin gene that provides high tensile strength.</title>
        <authorList>
            <person name="Kono N."/>
            <person name="Nakamura H."/>
            <person name="Ohtoshi R."/>
            <person name="Tomita M."/>
            <person name="Numata K."/>
            <person name="Arakawa K."/>
        </authorList>
    </citation>
    <scope>NUCLEOTIDE SEQUENCE [LARGE SCALE GENOMIC DNA]</scope>
</reference>
<gene>
    <name evidence="2" type="ORF">EVAR_83971_1</name>
</gene>
<dbReference type="AlphaFoldDB" id="A0A4C1VNP1"/>